<name>A0A1F5WC39_9BACT</name>
<sequence length="75" mass="8794">MQGGLMRNHPLSLDELRNEREQEFFDSVTEDEIMHHWRAIRSKGLSDDDVWDAIVTGIALDMAFEKVKARQQIEH</sequence>
<organism evidence="1 2">
    <name type="scientific">Candidatus Giovannonibacteria bacterium RIFCSPHIGHO2_02_43_16</name>
    <dbReference type="NCBI Taxonomy" id="1798331"/>
    <lineage>
        <taxon>Bacteria</taxon>
        <taxon>Candidatus Giovannoniibacteriota</taxon>
    </lineage>
</organism>
<dbReference type="STRING" id="1798331.A2W57_01045"/>
<protein>
    <submittedName>
        <fullName evidence="1">Uncharacterized protein</fullName>
    </submittedName>
</protein>
<evidence type="ECO:0000313" key="2">
    <source>
        <dbReference type="Proteomes" id="UP000178276"/>
    </source>
</evidence>
<gene>
    <name evidence="1" type="ORF">A2W57_01045</name>
</gene>
<dbReference type="Proteomes" id="UP000178276">
    <property type="component" value="Unassembled WGS sequence"/>
</dbReference>
<comment type="caution">
    <text evidence="1">The sequence shown here is derived from an EMBL/GenBank/DDBJ whole genome shotgun (WGS) entry which is preliminary data.</text>
</comment>
<evidence type="ECO:0000313" key="1">
    <source>
        <dbReference type="EMBL" id="OGF73289.1"/>
    </source>
</evidence>
<proteinExistence type="predicted"/>
<reference evidence="1 2" key="1">
    <citation type="journal article" date="2016" name="Nat. Commun.">
        <title>Thousands of microbial genomes shed light on interconnected biogeochemical processes in an aquifer system.</title>
        <authorList>
            <person name="Anantharaman K."/>
            <person name="Brown C.T."/>
            <person name="Hug L.A."/>
            <person name="Sharon I."/>
            <person name="Castelle C.J."/>
            <person name="Probst A.J."/>
            <person name="Thomas B.C."/>
            <person name="Singh A."/>
            <person name="Wilkins M.J."/>
            <person name="Karaoz U."/>
            <person name="Brodie E.L."/>
            <person name="Williams K.H."/>
            <person name="Hubbard S.S."/>
            <person name="Banfield J.F."/>
        </authorList>
    </citation>
    <scope>NUCLEOTIDE SEQUENCE [LARGE SCALE GENOMIC DNA]</scope>
</reference>
<dbReference type="AlphaFoldDB" id="A0A1F5WC39"/>
<dbReference type="EMBL" id="MFHJ01000052">
    <property type="protein sequence ID" value="OGF73289.1"/>
    <property type="molecule type" value="Genomic_DNA"/>
</dbReference>
<accession>A0A1F5WC39</accession>